<dbReference type="AlphaFoldDB" id="A0A3R8CCR2"/>
<dbReference type="Gene3D" id="1.10.10.10">
    <property type="entry name" value="Winged helix-like DNA-binding domain superfamily/Winged helix DNA-binding domain"/>
    <property type="match status" value="1"/>
</dbReference>
<proteinExistence type="predicted"/>
<accession>A0A3R8CCR2</accession>
<dbReference type="Proteomes" id="UP000284763">
    <property type="component" value="Unassembled WGS sequence"/>
</dbReference>
<gene>
    <name evidence="1" type="ORF">D5R95_04645</name>
</gene>
<organism evidence="1 2">
    <name type="scientific">Methanosalsum natronophilum</name>
    <dbReference type="NCBI Taxonomy" id="768733"/>
    <lineage>
        <taxon>Archaea</taxon>
        <taxon>Methanobacteriati</taxon>
        <taxon>Methanobacteriota</taxon>
        <taxon>Stenosarchaea group</taxon>
        <taxon>Methanomicrobia</taxon>
        <taxon>Methanosarcinales</taxon>
        <taxon>Methanosarcinaceae</taxon>
        <taxon>Methanosalsum</taxon>
    </lineage>
</organism>
<sequence>MIEDYSIDIGLAAGIIYHELSNKKMNLSTLEKHLHEKGYNTTTALMALGWLAREDKVHICKSNKWSISLK</sequence>
<name>A0A3R8CCR2_9EURY</name>
<dbReference type="InterPro" id="IPR036388">
    <property type="entry name" value="WH-like_DNA-bd_sf"/>
</dbReference>
<protein>
    <recommendedName>
        <fullName evidence="3">Winged helix-turn-helix domain-containing protein</fullName>
    </recommendedName>
</protein>
<reference evidence="1 2" key="1">
    <citation type="submission" date="2018-08" db="EMBL/GenBank/DDBJ databases">
        <title>The metabolism and importance of syntrophic acetate oxidation coupled to methane or sulfide production in haloalkaline environments.</title>
        <authorList>
            <person name="Timmers P.H.A."/>
            <person name="Vavourakis C.D."/>
            <person name="Sorokin D.Y."/>
            <person name="Sinninghe Damste J.S."/>
            <person name="Muyzer G."/>
            <person name="Stams A.J.M."/>
            <person name="Plugge C.M."/>
        </authorList>
    </citation>
    <scope>NUCLEOTIDE SEQUENCE [LARGE SCALE GENOMIC DNA]</scope>
    <source>
        <strain evidence="1">MSAO_Arc3</strain>
    </source>
</reference>
<dbReference type="Pfam" id="PF10771">
    <property type="entry name" value="DUF2582"/>
    <property type="match status" value="1"/>
</dbReference>
<evidence type="ECO:0000313" key="2">
    <source>
        <dbReference type="Proteomes" id="UP000284763"/>
    </source>
</evidence>
<comment type="caution">
    <text evidence="1">The sequence shown here is derived from an EMBL/GenBank/DDBJ whole genome shotgun (WGS) entry which is preliminary data.</text>
</comment>
<dbReference type="EMBL" id="QZAB01000299">
    <property type="protein sequence ID" value="RQD85446.1"/>
    <property type="molecule type" value="Genomic_DNA"/>
</dbReference>
<evidence type="ECO:0008006" key="3">
    <source>
        <dbReference type="Google" id="ProtNLM"/>
    </source>
</evidence>
<evidence type="ECO:0000313" key="1">
    <source>
        <dbReference type="EMBL" id="RQD85446.1"/>
    </source>
</evidence>
<dbReference type="InterPro" id="IPR019707">
    <property type="entry name" value="DUF2582"/>
</dbReference>